<comment type="caution">
    <text evidence="1">The sequence shown here is derived from an EMBL/GenBank/DDBJ whole genome shotgun (WGS) entry which is preliminary data.</text>
</comment>
<dbReference type="EMBL" id="JAWONS010000103">
    <property type="protein sequence ID" value="MDW2797192.1"/>
    <property type="molecule type" value="Genomic_DNA"/>
</dbReference>
<sequence>MFNDFYAYRTEVRKKLGRSQLYPEKSNIYKVELISVFQENKVLTEEYFKNLTFNEKQALEILFGDIGRIKYL</sequence>
<dbReference type="Proteomes" id="UP001276854">
    <property type="component" value="Unassembled WGS sequence"/>
</dbReference>
<evidence type="ECO:0000313" key="2">
    <source>
        <dbReference type="Proteomes" id="UP001276854"/>
    </source>
</evidence>
<protein>
    <submittedName>
        <fullName evidence="1">Uncharacterized protein</fullName>
    </submittedName>
</protein>
<keyword evidence="2" id="KW-1185">Reference proteome</keyword>
<reference evidence="1 2" key="1">
    <citation type="submission" date="2023-10" db="EMBL/GenBank/DDBJ databases">
        <title>A novel Glycoside Hydrolase 43-Like Enzyme from Clostrdium boliviensis is an Endo-xylanase, and a Candidate for Xylooligosaccharides Production from Different Xylan Substrates.</title>
        <authorList>
            <person name="Alvarez M.T."/>
            <person name="Rocabado-Villegas L.R."/>
            <person name="Salas-Veizaga D.M."/>
            <person name="Linares-Pasten J.A."/>
            <person name="Gudmundsdottir E.E."/>
            <person name="Hreggvidsson G.O."/>
            <person name="Adlercreutz P."/>
            <person name="Nordberg Karlsson E."/>
        </authorList>
    </citation>
    <scope>NUCLEOTIDE SEQUENCE [LARGE SCALE GENOMIC DNA]</scope>
    <source>
        <strain evidence="1 2">E-1</strain>
    </source>
</reference>
<proteinExistence type="predicted"/>
<dbReference type="RefSeq" id="WP_318063451.1">
    <property type="nucleotide sequence ID" value="NZ_JAWONS010000103.1"/>
</dbReference>
<evidence type="ECO:0000313" key="1">
    <source>
        <dbReference type="EMBL" id="MDW2797192.1"/>
    </source>
</evidence>
<gene>
    <name evidence="1" type="ORF">RZO55_06325</name>
</gene>
<accession>A0ABU4GHV0</accession>
<organism evidence="1 2">
    <name type="scientific">Clostridium boliviensis</name>
    <dbReference type="NCBI Taxonomy" id="318465"/>
    <lineage>
        <taxon>Bacteria</taxon>
        <taxon>Bacillati</taxon>
        <taxon>Bacillota</taxon>
        <taxon>Clostridia</taxon>
        <taxon>Eubacteriales</taxon>
        <taxon>Clostridiaceae</taxon>
        <taxon>Clostridium</taxon>
    </lineage>
</organism>
<name>A0ABU4GHV0_9CLOT</name>